<feature type="non-terminal residue" evidence="1">
    <location>
        <position position="1"/>
    </location>
</feature>
<feature type="non-terminal residue" evidence="1">
    <location>
        <position position="55"/>
    </location>
</feature>
<keyword evidence="2" id="KW-1185">Reference proteome</keyword>
<dbReference type="EMBL" id="CACTIH010005569">
    <property type="protein sequence ID" value="CAA2997803.1"/>
    <property type="molecule type" value="Genomic_DNA"/>
</dbReference>
<dbReference type="Proteomes" id="UP000594638">
    <property type="component" value="Unassembled WGS sequence"/>
</dbReference>
<reference evidence="1 2" key="1">
    <citation type="submission" date="2019-12" db="EMBL/GenBank/DDBJ databases">
        <authorList>
            <person name="Alioto T."/>
            <person name="Alioto T."/>
            <person name="Gomez Garrido J."/>
        </authorList>
    </citation>
    <scope>NUCLEOTIDE SEQUENCE [LARGE SCALE GENOMIC DNA]</scope>
</reference>
<evidence type="ECO:0000313" key="1">
    <source>
        <dbReference type="EMBL" id="CAA2997803.1"/>
    </source>
</evidence>
<accession>A0A8S0SYC1</accession>
<evidence type="ECO:0000313" key="2">
    <source>
        <dbReference type="Proteomes" id="UP000594638"/>
    </source>
</evidence>
<sequence>LIGNGPRHWTQGTNPGSRDFTKFLHLGLRIINFRINYVRLKMCWTENLQRTAAPG</sequence>
<gene>
    <name evidence="1" type="ORF">OLEA9_A092443</name>
</gene>
<dbReference type="AlphaFoldDB" id="A0A8S0SYC1"/>
<proteinExistence type="predicted"/>
<protein>
    <submittedName>
        <fullName evidence="1">Uncharacterized protein</fullName>
    </submittedName>
</protein>
<name>A0A8S0SYC1_OLEEU</name>
<comment type="caution">
    <text evidence="1">The sequence shown here is derived from an EMBL/GenBank/DDBJ whole genome shotgun (WGS) entry which is preliminary data.</text>
</comment>
<organism evidence="1 2">
    <name type="scientific">Olea europaea subsp. europaea</name>
    <dbReference type="NCBI Taxonomy" id="158383"/>
    <lineage>
        <taxon>Eukaryota</taxon>
        <taxon>Viridiplantae</taxon>
        <taxon>Streptophyta</taxon>
        <taxon>Embryophyta</taxon>
        <taxon>Tracheophyta</taxon>
        <taxon>Spermatophyta</taxon>
        <taxon>Magnoliopsida</taxon>
        <taxon>eudicotyledons</taxon>
        <taxon>Gunneridae</taxon>
        <taxon>Pentapetalae</taxon>
        <taxon>asterids</taxon>
        <taxon>lamiids</taxon>
        <taxon>Lamiales</taxon>
        <taxon>Oleaceae</taxon>
        <taxon>Oleeae</taxon>
        <taxon>Olea</taxon>
    </lineage>
</organism>